<dbReference type="InterPro" id="IPR050327">
    <property type="entry name" value="Proton-linked_MCT"/>
</dbReference>
<evidence type="ECO:0000313" key="6">
    <source>
        <dbReference type="Proteomes" id="UP001283361"/>
    </source>
</evidence>
<dbReference type="Pfam" id="PF07690">
    <property type="entry name" value="MFS_1"/>
    <property type="match status" value="2"/>
</dbReference>
<feature type="domain" description="Major facilitator superfamily (MFS) profile" evidence="4">
    <location>
        <begin position="909"/>
        <end position="1105"/>
    </location>
</feature>
<protein>
    <recommendedName>
        <fullName evidence="4">Major facilitator superfamily (MFS) profile domain-containing protein</fullName>
    </recommendedName>
</protein>
<evidence type="ECO:0000256" key="1">
    <source>
        <dbReference type="ARBA" id="ARBA00004141"/>
    </source>
</evidence>
<dbReference type="PROSITE" id="PS50850">
    <property type="entry name" value="MFS"/>
    <property type="match status" value="1"/>
</dbReference>
<feature type="transmembrane region" description="Helical" evidence="3">
    <location>
        <begin position="1000"/>
        <end position="1024"/>
    </location>
</feature>
<feature type="compositionally biased region" description="Polar residues" evidence="2">
    <location>
        <begin position="677"/>
        <end position="696"/>
    </location>
</feature>
<evidence type="ECO:0000256" key="2">
    <source>
        <dbReference type="SAM" id="MobiDB-lite"/>
    </source>
</evidence>
<gene>
    <name evidence="5" type="ORF">RRG08_057885</name>
</gene>
<feature type="compositionally biased region" description="Acidic residues" evidence="2">
    <location>
        <begin position="81"/>
        <end position="102"/>
    </location>
</feature>
<feature type="transmembrane region" description="Helical" evidence="3">
    <location>
        <begin position="111"/>
        <end position="141"/>
    </location>
</feature>
<feature type="transmembrane region" description="Helical" evidence="3">
    <location>
        <begin position="204"/>
        <end position="225"/>
    </location>
</feature>
<evidence type="ECO:0000256" key="3">
    <source>
        <dbReference type="SAM" id="Phobius"/>
    </source>
</evidence>
<feature type="transmembrane region" description="Helical" evidence="3">
    <location>
        <begin position="945"/>
        <end position="963"/>
    </location>
</feature>
<dbReference type="GO" id="GO:0016020">
    <property type="term" value="C:membrane"/>
    <property type="evidence" value="ECO:0007669"/>
    <property type="project" value="UniProtKB-SubCell"/>
</dbReference>
<dbReference type="Gene3D" id="1.20.1250.20">
    <property type="entry name" value="MFS general substrate transporter like domains"/>
    <property type="match status" value="2"/>
</dbReference>
<feature type="transmembrane region" description="Helical" evidence="3">
    <location>
        <begin position="153"/>
        <end position="173"/>
    </location>
</feature>
<dbReference type="PANTHER" id="PTHR11360:SF284">
    <property type="entry name" value="EG:103B4.3 PROTEIN-RELATED"/>
    <property type="match status" value="1"/>
</dbReference>
<feature type="transmembrane region" description="Helical" evidence="3">
    <location>
        <begin position="910"/>
        <end position="933"/>
    </location>
</feature>
<keyword evidence="3" id="KW-0812">Transmembrane</keyword>
<dbReference type="PANTHER" id="PTHR11360">
    <property type="entry name" value="MONOCARBOXYLATE TRANSPORTER"/>
    <property type="match status" value="1"/>
</dbReference>
<dbReference type="GO" id="GO:0008028">
    <property type="term" value="F:monocarboxylic acid transmembrane transporter activity"/>
    <property type="evidence" value="ECO:0007669"/>
    <property type="project" value="TreeGrafter"/>
</dbReference>
<evidence type="ECO:0000259" key="4">
    <source>
        <dbReference type="PROSITE" id="PS50850"/>
    </source>
</evidence>
<feature type="transmembrane region" description="Helical" evidence="3">
    <location>
        <begin position="180"/>
        <end position="198"/>
    </location>
</feature>
<feature type="compositionally biased region" description="Polar residues" evidence="2">
    <location>
        <begin position="737"/>
        <end position="746"/>
    </location>
</feature>
<organism evidence="5 6">
    <name type="scientific">Elysia crispata</name>
    <name type="common">lettuce slug</name>
    <dbReference type="NCBI Taxonomy" id="231223"/>
    <lineage>
        <taxon>Eukaryota</taxon>
        <taxon>Metazoa</taxon>
        <taxon>Spiralia</taxon>
        <taxon>Lophotrochozoa</taxon>
        <taxon>Mollusca</taxon>
        <taxon>Gastropoda</taxon>
        <taxon>Heterobranchia</taxon>
        <taxon>Euthyneura</taxon>
        <taxon>Panpulmonata</taxon>
        <taxon>Sacoglossa</taxon>
        <taxon>Placobranchoidea</taxon>
        <taxon>Plakobranchidae</taxon>
        <taxon>Elysia</taxon>
    </lineage>
</organism>
<feature type="region of interest" description="Disordered" evidence="2">
    <location>
        <begin position="737"/>
        <end position="772"/>
    </location>
</feature>
<feature type="compositionally biased region" description="Polar residues" evidence="2">
    <location>
        <begin position="596"/>
        <end position="610"/>
    </location>
</feature>
<dbReference type="InterPro" id="IPR020846">
    <property type="entry name" value="MFS_dom"/>
</dbReference>
<feature type="transmembrane region" description="Helical" evidence="3">
    <location>
        <begin position="1067"/>
        <end position="1088"/>
    </location>
</feature>
<comment type="caution">
    <text evidence="5">The sequence shown here is derived from an EMBL/GenBank/DDBJ whole genome shotgun (WGS) entry which is preliminary data.</text>
</comment>
<sequence length="1105" mass="120282">MVDQQMAEVIENGRISPKINGAAKMEPEDKGGENLLNVPETEIRNRPMRNGSLTSHSDTTSGLKPELPYREDDLDSSSYGADDDQEDVEDDDDDDDEDDSSEVEAVPDGGWGWVVCFGSFAITFILDGTLFSFGVLMLALVSDLGQDKSTTSWIGSAQMGLHMIMGPAISVMLQKYTIRQVILIGSVISFCAFFVSVFSPNVYILIVTYGILGGMGFGMVFLPAVIGLVPYFNTKRAIATGIATSGSGLGMFAYGWITDKLLEAYNWRGTILILSGLLLNFLICGLLFRPLATNKSKKNNRLQGEDYTSKYQDEEDEHKKLLEARRSEPEEYFSPRNGVHEVIPEVPSPEKTQNGFLGSAVLEKTSNGPQMANEKASYDLVLSSRSFHEMSSAVRTAEDQPQARCDVKSPAVVVGGNGANFSSNENEVLRDVSSHCAAGEKFVKESGAPNGINPDVPIIINTPPSPAILQPSNRHSLDCAQLINAQNTSGNRTSNISSLSESNIKDKCKHIPPQDSLAASVSFPTKNNSGEALIVSDANNIAIIIATSDECVNRTPTGQYSSSPTCLVNSNVPSGTEQGACDTNKCNLTQVDTNSANLHSRNPLDSESIGNSNPDSNLNLNPTSGCDTSNIDSHNNKTLEVDSGFNSQYKNNNNINSNNNNNNSSNTDRERIIDVSGASNENKGSDIDISNSQPRCEQSPPLHLRPFWRVQEPSAGKFKVARIYNSDDHINSIKSALTTDSRGNSNSHRHGDHAARSSNGHLHARRKAQPPQQTLSPLAAMDLGKSQTVSLYGINGYRSQHPHHDHQHIRRRHHHHHHHHHSFYELGGSRVEIIDNLSNGGPSRMRRGSSTHLAAYHYFGSMASFGAAVTRSSSAENVDVIRVGTHKKSSHSCHKVLSRWFPTRLLKDPLFLLLLMGFVMWTGQSITMTYLPTYAVSLGLERSEAAYLISIIGIVNVIGRPIAGLITDCLPIPSIWLYMCALLLAAVTNFAIPMCKSYNLLAACAAVFGLCMAVAVSMRTIVLVDQMGLDALTESFGIVALFQGIAFIIIPPIAGSMIDEFKSSKPTFWMSAVMYTFSAAMMLAVICLGRKRVRAENEVALQADV</sequence>
<feature type="region of interest" description="Disordered" evidence="2">
    <location>
        <begin position="596"/>
        <end position="637"/>
    </location>
</feature>
<feature type="transmembrane region" description="Helical" evidence="3">
    <location>
        <begin position="1036"/>
        <end position="1055"/>
    </location>
</feature>
<feature type="transmembrane region" description="Helical" evidence="3">
    <location>
        <begin position="975"/>
        <end position="994"/>
    </location>
</feature>
<dbReference type="CDD" id="cd17352">
    <property type="entry name" value="MFS_MCT_SLC16"/>
    <property type="match status" value="1"/>
</dbReference>
<reference evidence="5" key="1">
    <citation type="journal article" date="2023" name="G3 (Bethesda)">
        <title>A reference genome for the long-term kleptoplast-retaining sea slug Elysia crispata morphotype clarki.</title>
        <authorList>
            <person name="Eastman K.E."/>
            <person name="Pendleton A.L."/>
            <person name="Shaikh M.A."/>
            <person name="Suttiyut T."/>
            <person name="Ogas R."/>
            <person name="Tomko P."/>
            <person name="Gavelis G."/>
            <person name="Widhalm J.R."/>
            <person name="Wisecaver J.H."/>
        </authorList>
    </citation>
    <scope>NUCLEOTIDE SEQUENCE</scope>
    <source>
        <strain evidence="5">ECLA1</strain>
    </source>
</reference>
<feature type="transmembrane region" description="Helical" evidence="3">
    <location>
        <begin position="269"/>
        <end position="288"/>
    </location>
</feature>
<feature type="compositionally biased region" description="Polar residues" evidence="2">
    <location>
        <begin position="51"/>
        <end position="62"/>
    </location>
</feature>
<dbReference type="InterPro" id="IPR036259">
    <property type="entry name" value="MFS_trans_sf"/>
</dbReference>
<evidence type="ECO:0000313" key="5">
    <source>
        <dbReference type="EMBL" id="KAK3798154.1"/>
    </source>
</evidence>
<dbReference type="SUPFAM" id="SSF103473">
    <property type="entry name" value="MFS general substrate transporter"/>
    <property type="match status" value="2"/>
</dbReference>
<comment type="subcellular location">
    <subcellularLocation>
        <location evidence="1">Membrane</location>
        <topology evidence="1">Multi-pass membrane protein</topology>
    </subcellularLocation>
</comment>
<keyword evidence="3" id="KW-1133">Transmembrane helix</keyword>
<feature type="compositionally biased region" description="Polar residues" evidence="2">
    <location>
        <begin position="623"/>
        <end position="633"/>
    </location>
</feature>
<proteinExistence type="predicted"/>
<accession>A0AAE1B2G5</accession>
<name>A0AAE1B2G5_9GAST</name>
<keyword evidence="6" id="KW-1185">Reference proteome</keyword>
<feature type="region of interest" description="Disordered" evidence="2">
    <location>
        <begin position="1"/>
        <end position="107"/>
    </location>
</feature>
<dbReference type="EMBL" id="JAWDGP010000712">
    <property type="protein sequence ID" value="KAK3798154.1"/>
    <property type="molecule type" value="Genomic_DNA"/>
</dbReference>
<feature type="transmembrane region" description="Helical" evidence="3">
    <location>
        <begin position="237"/>
        <end position="257"/>
    </location>
</feature>
<dbReference type="AlphaFoldDB" id="A0AAE1B2G5"/>
<feature type="region of interest" description="Disordered" evidence="2">
    <location>
        <begin position="677"/>
        <end position="704"/>
    </location>
</feature>
<dbReference type="InterPro" id="IPR011701">
    <property type="entry name" value="MFS"/>
</dbReference>
<dbReference type="Proteomes" id="UP001283361">
    <property type="component" value="Unassembled WGS sequence"/>
</dbReference>
<feature type="compositionally biased region" description="Low complexity" evidence="2">
    <location>
        <begin position="611"/>
        <end position="622"/>
    </location>
</feature>
<keyword evidence="3" id="KW-0472">Membrane</keyword>